<dbReference type="InterPro" id="IPR009045">
    <property type="entry name" value="Zn_M74/Hedgehog-like"/>
</dbReference>
<feature type="site" description="Transition state stabilizer" evidence="9">
    <location>
        <position position="105"/>
    </location>
</feature>
<evidence type="ECO:0000256" key="1">
    <source>
        <dbReference type="ARBA" id="ARBA00001362"/>
    </source>
</evidence>
<comment type="similarity">
    <text evidence="9 10">Belongs to the peptidase M15D family.</text>
</comment>
<dbReference type="GO" id="GO:0071555">
    <property type="term" value="P:cell wall organization"/>
    <property type="evidence" value="ECO:0007669"/>
    <property type="project" value="UniProtKB-KW"/>
</dbReference>
<dbReference type="SUPFAM" id="SSF55166">
    <property type="entry name" value="Hedgehog/DD-peptidase"/>
    <property type="match status" value="1"/>
</dbReference>
<keyword evidence="12" id="KW-1185">Reference proteome</keyword>
<dbReference type="PANTHER" id="PTHR43126">
    <property type="entry name" value="D-ALANYL-D-ALANINE DIPEPTIDASE"/>
    <property type="match status" value="1"/>
</dbReference>
<dbReference type="Pfam" id="PF01427">
    <property type="entry name" value="Peptidase_M15"/>
    <property type="match status" value="1"/>
</dbReference>
<dbReference type="CDD" id="cd14817">
    <property type="entry name" value="D-Ala-D-Ala_dipeptidase_VanX"/>
    <property type="match status" value="1"/>
</dbReference>
<dbReference type="PANTHER" id="PTHR43126:SF1">
    <property type="entry name" value="D-ALANYL-D-ALANINE DIPEPTIDASE"/>
    <property type="match status" value="1"/>
</dbReference>
<evidence type="ECO:0000256" key="10">
    <source>
        <dbReference type="PIRNR" id="PIRNR026671"/>
    </source>
</evidence>
<keyword evidence="7 9" id="KW-0482">Metalloprotease</keyword>
<evidence type="ECO:0000313" key="12">
    <source>
        <dbReference type="Proteomes" id="UP000515679"/>
    </source>
</evidence>
<dbReference type="Gene3D" id="3.30.1380.10">
    <property type="match status" value="1"/>
</dbReference>
<keyword evidence="3 9" id="KW-0479">Metal-binding</keyword>
<accession>A0A7G5BSN0</accession>
<dbReference type="EC" id="3.4.13.22" evidence="9 10"/>
<evidence type="ECO:0000256" key="7">
    <source>
        <dbReference type="ARBA" id="ARBA00023049"/>
    </source>
</evidence>
<feature type="binding site" evidence="9">
    <location>
        <position position="218"/>
    </location>
    <ligand>
        <name>Zn(2+)</name>
        <dbReference type="ChEBI" id="CHEBI:29105"/>
        <note>catalytic</note>
    </ligand>
</feature>
<keyword evidence="2 9" id="KW-0645">Protease</keyword>
<keyword evidence="4 9" id="KW-0378">Hydrolase</keyword>
<evidence type="ECO:0000256" key="9">
    <source>
        <dbReference type="HAMAP-Rule" id="MF_01924"/>
    </source>
</evidence>
<evidence type="ECO:0000256" key="8">
    <source>
        <dbReference type="ARBA" id="ARBA00023316"/>
    </source>
</evidence>
<dbReference type="HAMAP" id="MF_01924">
    <property type="entry name" value="A_A_dipeptidase"/>
    <property type="match status" value="1"/>
</dbReference>
<evidence type="ECO:0000256" key="3">
    <source>
        <dbReference type="ARBA" id="ARBA00022723"/>
    </source>
</evidence>
<evidence type="ECO:0000256" key="2">
    <source>
        <dbReference type="ARBA" id="ARBA00022670"/>
    </source>
</evidence>
<dbReference type="InterPro" id="IPR000755">
    <property type="entry name" value="A_A_dipeptidase"/>
</dbReference>
<name>A0A7G5BSN0_9BACL</name>
<dbReference type="PIRSF" id="PIRSF026671">
    <property type="entry name" value="AA_dipeptidase"/>
    <property type="match status" value="1"/>
</dbReference>
<evidence type="ECO:0000256" key="4">
    <source>
        <dbReference type="ARBA" id="ARBA00022801"/>
    </source>
</evidence>
<dbReference type="RefSeq" id="WP_182301295.1">
    <property type="nucleotide sequence ID" value="NZ_CP041969.1"/>
</dbReference>
<reference evidence="11 12" key="1">
    <citation type="submission" date="2019-07" db="EMBL/GenBank/DDBJ databases">
        <authorList>
            <person name="Kim J.K."/>
            <person name="Cheong H.-M."/>
            <person name="Choi Y."/>
            <person name="Hwang K.J."/>
            <person name="Lee S."/>
            <person name="Choi C."/>
        </authorList>
    </citation>
    <scope>NUCLEOTIDE SEQUENCE [LARGE SCALE GENOMIC DNA]</scope>
    <source>
        <strain evidence="11 12">KS 22</strain>
    </source>
</reference>
<dbReference type="AlphaFoldDB" id="A0A7G5BSN0"/>
<comment type="function">
    <text evidence="9 10">Catalyzes hydrolysis of the D-alanyl-D-alanine dipeptide.</text>
</comment>
<evidence type="ECO:0000313" key="11">
    <source>
        <dbReference type="EMBL" id="QMV39964.1"/>
    </source>
</evidence>
<dbReference type="GO" id="GO:0008270">
    <property type="term" value="F:zinc ion binding"/>
    <property type="evidence" value="ECO:0007669"/>
    <property type="project" value="UniProtKB-UniRule"/>
</dbReference>
<keyword evidence="6 9" id="KW-0224">Dipeptidase</keyword>
<comment type="cofactor">
    <cofactor evidence="9">
        <name>Zn(2+)</name>
        <dbReference type="ChEBI" id="CHEBI:29105"/>
    </cofactor>
    <text evidence="9">Binds 1 zinc ion per subunit.</text>
</comment>
<dbReference type="GO" id="GO:0160237">
    <property type="term" value="F:D-Ala-D-Ala dipeptidase activity"/>
    <property type="evidence" value="ECO:0007669"/>
    <property type="project" value="UniProtKB-EC"/>
</dbReference>
<dbReference type="GO" id="GO:0006508">
    <property type="term" value="P:proteolysis"/>
    <property type="evidence" value="ECO:0007669"/>
    <property type="project" value="UniProtKB-KW"/>
</dbReference>
<keyword evidence="8 10" id="KW-0961">Cell wall biogenesis/degradation</keyword>
<dbReference type="KEGG" id="cchl:FPL14_01155"/>
<protein>
    <recommendedName>
        <fullName evidence="9 10">D-alanyl-D-alanine dipeptidase</fullName>
        <shortName evidence="9 10">D-Ala-D-Ala dipeptidase</shortName>
        <ecNumber evidence="9 10">3.4.13.22</ecNumber>
    </recommendedName>
</protein>
<dbReference type="Proteomes" id="UP000515679">
    <property type="component" value="Chromosome"/>
</dbReference>
<dbReference type="GO" id="GO:0008237">
    <property type="term" value="F:metallopeptidase activity"/>
    <property type="evidence" value="ECO:0007669"/>
    <property type="project" value="UniProtKB-KW"/>
</dbReference>
<evidence type="ECO:0000256" key="5">
    <source>
        <dbReference type="ARBA" id="ARBA00022833"/>
    </source>
</evidence>
<feature type="binding site" evidence="9">
    <location>
        <position position="150"/>
    </location>
    <ligand>
        <name>Zn(2+)</name>
        <dbReference type="ChEBI" id="CHEBI:29105"/>
        <note>catalytic</note>
    </ligand>
</feature>
<sequence>MAAILDRWLAADLHVRSSGATGTGEPDPVVKQRKLPKGFVYLDEEVPDAKFEIRYYSDYNFVGERIDGYKAPVPIISSKAAIALKEVNDELRRKGYVLLVYDAYRPQKAVNHFIRWAKDAKDTKMKKEFYPAVDKTKVFKLGYVASKSGHSRGSTVDLTLVYEKTGKPVDMGSPYDFFGDISGHGTKLITEKQTANRNVLKNAMVKHGFKPYDKEWWHYTLKAEPFPKKYFDFDVE</sequence>
<keyword evidence="5 9" id="KW-0862">Zinc</keyword>
<gene>
    <name evidence="11" type="ORF">FPL14_01155</name>
</gene>
<evidence type="ECO:0000256" key="6">
    <source>
        <dbReference type="ARBA" id="ARBA00022997"/>
    </source>
</evidence>
<feature type="binding site" evidence="9">
    <location>
        <position position="157"/>
    </location>
    <ligand>
        <name>Zn(2+)</name>
        <dbReference type="ChEBI" id="CHEBI:29105"/>
        <note>catalytic</note>
    </ligand>
</feature>
<feature type="active site" description="Proton donor/acceptor" evidence="9">
    <location>
        <position position="215"/>
    </location>
</feature>
<proteinExistence type="inferred from homology"/>
<comment type="catalytic activity">
    <reaction evidence="1 9 10">
        <text>D-alanyl-D-alanine + H2O = 2 D-alanine</text>
        <dbReference type="Rhea" id="RHEA:20661"/>
        <dbReference type="ChEBI" id="CHEBI:15377"/>
        <dbReference type="ChEBI" id="CHEBI:57416"/>
        <dbReference type="ChEBI" id="CHEBI:57822"/>
        <dbReference type="EC" id="3.4.13.22"/>
    </reaction>
</comment>
<organism evidence="11 12">
    <name type="scientific">Cohnella cholangitidis</name>
    <dbReference type="NCBI Taxonomy" id="2598458"/>
    <lineage>
        <taxon>Bacteria</taxon>
        <taxon>Bacillati</taxon>
        <taxon>Bacillota</taxon>
        <taxon>Bacilli</taxon>
        <taxon>Bacillales</taxon>
        <taxon>Paenibacillaceae</taxon>
        <taxon>Cohnella</taxon>
    </lineage>
</organism>
<dbReference type="EMBL" id="CP041969">
    <property type="protein sequence ID" value="QMV39964.1"/>
    <property type="molecule type" value="Genomic_DNA"/>
</dbReference>